<dbReference type="Pfam" id="PF13302">
    <property type="entry name" value="Acetyltransf_3"/>
    <property type="match status" value="1"/>
</dbReference>
<feature type="domain" description="N-acetyltransferase" evidence="4">
    <location>
        <begin position="10"/>
        <end position="150"/>
    </location>
</feature>
<dbReference type="Gene3D" id="3.40.630.30">
    <property type="match status" value="1"/>
</dbReference>
<evidence type="ECO:0000256" key="2">
    <source>
        <dbReference type="ARBA" id="ARBA00023315"/>
    </source>
</evidence>
<dbReference type="InterPro" id="IPR016181">
    <property type="entry name" value="Acyl_CoA_acyltransferase"/>
</dbReference>
<dbReference type="Proteomes" id="UP000598120">
    <property type="component" value="Unassembled WGS sequence"/>
</dbReference>
<gene>
    <name evidence="5" type="ORF">GCM10011531_12580</name>
</gene>
<dbReference type="PANTHER" id="PTHR43792">
    <property type="entry name" value="GNAT FAMILY, PUTATIVE (AFU_ORTHOLOGUE AFUA_3G00765)-RELATED-RELATED"/>
    <property type="match status" value="1"/>
</dbReference>
<dbReference type="InterPro" id="IPR000182">
    <property type="entry name" value="GNAT_dom"/>
</dbReference>
<comment type="similarity">
    <text evidence="3">Belongs to the acetyltransferase family. RimJ subfamily.</text>
</comment>
<dbReference type="AlphaFoldDB" id="A0A8J2XGD5"/>
<evidence type="ECO:0000313" key="6">
    <source>
        <dbReference type="Proteomes" id="UP000598120"/>
    </source>
</evidence>
<evidence type="ECO:0000259" key="4">
    <source>
        <dbReference type="Pfam" id="PF13302"/>
    </source>
</evidence>
<keyword evidence="1" id="KW-0808">Transferase</keyword>
<proteinExistence type="inferred from homology"/>
<accession>A0A8J2XGD5</accession>
<keyword evidence="6" id="KW-1185">Reference proteome</keyword>
<comment type="caution">
    <text evidence="5">The sequence shown here is derived from an EMBL/GenBank/DDBJ whole genome shotgun (WGS) entry which is preliminary data.</text>
</comment>
<organism evidence="5 6">
    <name type="scientific">Aquaticitalea lipolytica</name>
    <dbReference type="NCBI Taxonomy" id="1247562"/>
    <lineage>
        <taxon>Bacteria</taxon>
        <taxon>Pseudomonadati</taxon>
        <taxon>Bacteroidota</taxon>
        <taxon>Flavobacteriia</taxon>
        <taxon>Flavobacteriales</taxon>
        <taxon>Flavobacteriaceae</taxon>
        <taxon>Aquaticitalea</taxon>
    </lineage>
</organism>
<evidence type="ECO:0000256" key="3">
    <source>
        <dbReference type="ARBA" id="ARBA00038502"/>
    </source>
</evidence>
<dbReference type="PANTHER" id="PTHR43792:SF8">
    <property type="entry name" value="[RIBOSOMAL PROTEIN US5]-ALANINE N-ACETYLTRANSFERASE"/>
    <property type="match status" value="1"/>
</dbReference>
<dbReference type="RefSeq" id="WP_188605458.1">
    <property type="nucleotide sequence ID" value="NZ_BMIC01000001.1"/>
</dbReference>
<name>A0A8J2XGD5_9FLAO</name>
<dbReference type="InterPro" id="IPR051531">
    <property type="entry name" value="N-acetyltransferase"/>
</dbReference>
<keyword evidence="2" id="KW-0012">Acyltransferase</keyword>
<dbReference type="EMBL" id="BMIC01000001">
    <property type="protein sequence ID" value="GFZ83254.1"/>
    <property type="molecule type" value="Genomic_DNA"/>
</dbReference>
<evidence type="ECO:0000313" key="5">
    <source>
        <dbReference type="EMBL" id="GFZ83254.1"/>
    </source>
</evidence>
<evidence type="ECO:0000256" key="1">
    <source>
        <dbReference type="ARBA" id="ARBA00022679"/>
    </source>
</evidence>
<reference evidence="5 6" key="1">
    <citation type="journal article" date="2014" name="Int. J. Syst. Evol. Microbiol.">
        <title>Complete genome sequence of Corynebacterium casei LMG S-19264T (=DSM 44701T), isolated from a smear-ripened cheese.</title>
        <authorList>
            <consortium name="US DOE Joint Genome Institute (JGI-PGF)"/>
            <person name="Walter F."/>
            <person name="Albersmeier A."/>
            <person name="Kalinowski J."/>
            <person name="Ruckert C."/>
        </authorList>
    </citation>
    <scope>NUCLEOTIDE SEQUENCE [LARGE SCALE GENOMIC DNA]</scope>
    <source>
        <strain evidence="5 6">CGMCC 1.15295</strain>
    </source>
</reference>
<sequence length="179" mass="20643">MTYSSDTFYIEHLQYDDALHLNKLLVSNTERLKRFLPKTLAANRTLESTKSYIISKIEAMQSNTEFVFTIKDKYTRNIAGLVILKNLDWDKKQGEFAYCIGEKFEGKGWMSEAVKATSKYAIHTLGLTHLQIIAHKKNYSSVKVAEKSGFSWRKTLKSVFTPINESPIDMELYELRNEG</sequence>
<dbReference type="GO" id="GO:0016747">
    <property type="term" value="F:acyltransferase activity, transferring groups other than amino-acyl groups"/>
    <property type="evidence" value="ECO:0007669"/>
    <property type="project" value="InterPro"/>
</dbReference>
<dbReference type="SUPFAM" id="SSF55729">
    <property type="entry name" value="Acyl-CoA N-acyltransferases (Nat)"/>
    <property type="match status" value="1"/>
</dbReference>
<protein>
    <submittedName>
        <fullName evidence="5">Ribosomal-protein-amino-adic N-acetyltransferase</fullName>
    </submittedName>
</protein>